<evidence type="ECO:0000313" key="1">
    <source>
        <dbReference type="EMBL" id="SCP97764.1"/>
    </source>
</evidence>
<gene>
    <name evidence="1" type="ORF">SAMN05421730_101369</name>
</gene>
<organism evidence="1 2">
    <name type="scientific">Anaerobium acetethylicum</name>
    <dbReference type="NCBI Taxonomy" id="1619234"/>
    <lineage>
        <taxon>Bacteria</taxon>
        <taxon>Bacillati</taxon>
        <taxon>Bacillota</taxon>
        <taxon>Clostridia</taxon>
        <taxon>Lachnospirales</taxon>
        <taxon>Lachnospiraceae</taxon>
        <taxon>Anaerobium</taxon>
    </lineage>
</organism>
<dbReference type="STRING" id="1619234.SAMN05421730_101369"/>
<proteinExistence type="predicted"/>
<accession>A0A1D3TUM9</accession>
<dbReference type="InterPro" id="IPR027417">
    <property type="entry name" value="P-loop_NTPase"/>
</dbReference>
<reference evidence="1 2" key="1">
    <citation type="submission" date="2016-09" db="EMBL/GenBank/DDBJ databases">
        <authorList>
            <person name="Capua I."/>
            <person name="De Benedictis P."/>
            <person name="Joannis T."/>
            <person name="Lombin L.H."/>
            <person name="Cattoli G."/>
        </authorList>
    </citation>
    <scope>NUCLEOTIDE SEQUENCE [LARGE SCALE GENOMIC DNA]</scope>
    <source>
        <strain evidence="1 2">GluBS11</strain>
    </source>
</reference>
<protein>
    <submittedName>
        <fullName evidence="1">Uncharacterized protein</fullName>
    </submittedName>
</protein>
<keyword evidence="2" id="KW-1185">Reference proteome</keyword>
<dbReference type="Proteomes" id="UP000199315">
    <property type="component" value="Unassembled WGS sequence"/>
</dbReference>
<sequence>MSYRSLVTKKRQYKYSANICFDMKDEEKLADFIPNITTTEILREYLMGIINQNAKMHSRILYGSYGTGKSHLLTVLSDLLGHINTDGKGLKEFLNAISKYDKSLAKDIQRFVEEEKPYLVVPIYANFDAFDKCITFSLKKELERNKINICFKSYFDDALILINKWKNGEDSVKRLEEICASNDVNLDELCRGLESYDSTSEKSFAMIFKAMTFGAEFVSEAGNLLDNITLANDLIKDDYRGIVFVFDEFGRYIEDAGENIRVKDVQDIAEFCDHSDYDDYLILVSHKQLSLYTDKMKKSLSDEWKKIEGRFKSTSINIKYDQCLSLIPHIIPKTKIWNGFKKKFQAELNEIYNQAYDFKGFLIPPEVENVNPFEGGFPLHPITLYALDRLSKKVAQNERTFFTYLASDEDNSLFTQLEKMDENEFHFVGLDAIYDYFEENICSYRTGEARDIYKKYQFAINKLGNTEENSLEIKILKVIAVIYIIGDAGTLAAEENTIVDVIDDNKKYIQAAINNLEKRKIIKYMRQYGYYDFLDSSIYDFDTMIEERIPSITDEAAVSILNEEFSNFVMYPYDYNYVFHMNRIFLPVFAQKSDFSKKTFIRMAPKYYDGIAAFVLDSQFELKDYENSENIPERTLLIVNQNATEILNEIKRYVATKYFFSIREELMRDDPTVEKELTLYLDEQRGIVEEIISRWKNIDDKGISVIAHGRKYDVNRGSDLCQIASEIMMNSYPDTIIVNNDLINKNFISGAIKQARGKALSYIMNDKNILDNCSLLSPEHSVLRSVLSKNGIYPDDTAGVINKLPSGRDAGELVKLELDKFLERCVKGQVSFFELYDKLKKPPYGLRDGYIPVLLAYELKQYENISIYFHGSEHDYCEDELLKALENPEDYNLYICDWTQEQLKYICGLEEIFSKYIDKSAKNRLKELFAAMNKHFVAISKAARTTERYVSDGAKHYREIMSVTYKDYNRFFFETLPNLNGDMQELVFLIKNVIFELENVINLQIDTLEKAIRTVLDIDSETSIAGELTRVYEADWKEKRFKSFDFQTSVVLDFLGNMNPNMRDDDAIQELGKIVTGFEIEYWNDSKVEDFYEAFSKMVAQLNNYVVQDTVGSDEIKITISTGDEEEKITQFNKTELSANSQMMFNKMKATIENFGESISYEEKMQVLTRLFSEIM</sequence>
<evidence type="ECO:0000313" key="2">
    <source>
        <dbReference type="Proteomes" id="UP000199315"/>
    </source>
</evidence>
<dbReference type="OrthoDB" id="856045at2"/>
<dbReference type="EMBL" id="FMKA01000013">
    <property type="protein sequence ID" value="SCP97764.1"/>
    <property type="molecule type" value="Genomic_DNA"/>
</dbReference>
<name>A0A1D3TUM9_9FIRM</name>
<dbReference type="SUPFAM" id="SSF52540">
    <property type="entry name" value="P-loop containing nucleoside triphosphate hydrolases"/>
    <property type="match status" value="1"/>
</dbReference>
<dbReference type="AlphaFoldDB" id="A0A1D3TUM9"/>